<feature type="compositionally biased region" description="Basic and acidic residues" evidence="1">
    <location>
        <begin position="94"/>
        <end position="114"/>
    </location>
</feature>
<reference evidence="2 3" key="1">
    <citation type="submission" date="2019-08" db="EMBL/GenBank/DDBJ databases">
        <title>Archaea genome.</title>
        <authorList>
            <person name="Kajale S."/>
            <person name="Shouche Y."/>
            <person name="Deshpande N."/>
            <person name="Sharma A."/>
        </authorList>
    </citation>
    <scope>NUCLEOTIDE SEQUENCE [LARGE SCALE GENOMIC DNA]</scope>
    <source>
        <strain evidence="2 3">ESP3B_9</strain>
    </source>
</reference>
<dbReference type="AlphaFoldDB" id="A0A5D5ALL1"/>
<name>A0A5D5ALL1_9EURY</name>
<evidence type="ECO:0008006" key="4">
    <source>
        <dbReference type="Google" id="ProtNLM"/>
    </source>
</evidence>
<accession>A0A5D5ALL1</accession>
<dbReference type="RefSeq" id="WP_149080687.1">
    <property type="nucleotide sequence ID" value="NZ_VTAW01000006.1"/>
</dbReference>
<organism evidence="2 3">
    <name type="scientific">Natrialba swarupiae</name>
    <dbReference type="NCBI Taxonomy" id="2448032"/>
    <lineage>
        <taxon>Archaea</taxon>
        <taxon>Methanobacteriati</taxon>
        <taxon>Methanobacteriota</taxon>
        <taxon>Stenosarchaea group</taxon>
        <taxon>Halobacteria</taxon>
        <taxon>Halobacteriales</taxon>
        <taxon>Natrialbaceae</taxon>
        <taxon>Natrialba</taxon>
    </lineage>
</organism>
<evidence type="ECO:0000313" key="2">
    <source>
        <dbReference type="EMBL" id="TYT62669.1"/>
    </source>
</evidence>
<dbReference type="Proteomes" id="UP000324104">
    <property type="component" value="Unassembled WGS sequence"/>
</dbReference>
<evidence type="ECO:0000313" key="3">
    <source>
        <dbReference type="Proteomes" id="UP000324104"/>
    </source>
</evidence>
<gene>
    <name evidence="2" type="ORF">FYC77_06450</name>
</gene>
<dbReference type="EMBL" id="VTAW01000006">
    <property type="protein sequence ID" value="TYT62669.1"/>
    <property type="molecule type" value="Genomic_DNA"/>
</dbReference>
<comment type="caution">
    <text evidence="2">The sequence shown here is derived from an EMBL/GenBank/DDBJ whole genome shotgun (WGS) entry which is preliminary data.</text>
</comment>
<dbReference type="Pfam" id="PF19102">
    <property type="entry name" value="DUF5789"/>
    <property type="match status" value="1"/>
</dbReference>
<evidence type="ECO:0000256" key="1">
    <source>
        <dbReference type="SAM" id="MobiDB-lite"/>
    </source>
</evidence>
<sequence length="114" mass="12856">MTDDDRELGVELGDLRDSLESQEFPISQDELFDEHGDEEVEMGDETATLEELLEPLNEDEYRSLDELEGAVMNMVGDSAIGRKNYSDRTPPATGEKRQDEGAPDQDGQREQESF</sequence>
<keyword evidence="3" id="KW-1185">Reference proteome</keyword>
<protein>
    <recommendedName>
        <fullName evidence="4">DUF2795 domain-containing protein</fullName>
    </recommendedName>
</protein>
<feature type="region of interest" description="Disordered" evidence="1">
    <location>
        <begin position="75"/>
        <end position="114"/>
    </location>
</feature>
<proteinExistence type="predicted"/>
<dbReference type="InterPro" id="IPR043899">
    <property type="entry name" value="DUF5789"/>
</dbReference>